<evidence type="ECO:0000313" key="10">
    <source>
        <dbReference type="Proteomes" id="UP000663829"/>
    </source>
</evidence>
<keyword evidence="10" id="KW-1185">Reference proteome</keyword>
<dbReference type="PANTHER" id="PTHR22603:SF66">
    <property type="entry name" value="ETHANOLAMINE KINASE"/>
    <property type="match status" value="1"/>
</dbReference>
<comment type="caution">
    <text evidence="6">The sequence shown here is derived from an EMBL/GenBank/DDBJ whole genome shotgun (WGS) entry which is preliminary data.</text>
</comment>
<evidence type="ECO:0000256" key="5">
    <source>
        <dbReference type="ARBA" id="ARBA00038874"/>
    </source>
</evidence>
<sequence length="340" mass="40587">MTDNDLVIFNNVTLNYSTIENVYLLIQTIRPQWSKFNTIFKKFNDGITNTTIGLFQIDTNTNEINNESEGLIIKIYGPSTDLFINRQNELNIMKELSKYNLSNNILIQFSNGFIYSYIQGETCNSKQLSSKHLSFLIARKLAHYHSLPLPNKKLDTCLISQMKTFISLFETNDQLHKNLLSDIKYIETFIMPKFKLDIVLCHNDLFCGNIIYNSEKDDISFIDFEYSFYNYWLYDIANHFSEYTDYIGEPNLNLYPSREYQKQWLKIYLFYRTKKIENDDFDLDTMCNLIEKFSALAQLFWTLWLFAQAHLTKNVNFDYEKYGHMRYNIYLEFKKFLFED</sequence>
<dbReference type="EMBL" id="CAJNOQ010001928">
    <property type="protein sequence ID" value="CAF0928103.1"/>
    <property type="molecule type" value="Genomic_DNA"/>
</dbReference>
<dbReference type="Gene3D" id="3.90.1200.10">
    <property type="match status" value="1"/>
</dbReference>
<dbReference type="OrthoDB" id="10267235at2759"/>
<accession>A0A814BGS2</accession>
<dbReference type="Pfam" id="PF01633">
    <property type="entry name" value="Choline_kinase"/>
    <property type="match status" value="1"/>
</dbReference>
<comment type="similarity">
    <text evidence="4">Belongs to the choline/ethanolamine kinase family.</text>
</comment>
<dbReference type="GO" id="GO:0005737">
    <property type="term" value="C:cytoplasm"/>
    <property type="evidence" value="ECO:0007669"/>
    <property type="project" value="TreeGrafter"/>
</dbReference>
<name>A0A814BGS2_9BILA</name>
<dbReference type="GO" id="GO:0006646">
    <property type="term" value="P:phosphatidylethanolamine biosynthetic process"/>
    <property type="evidence" value="ECO:0007669"/>
    <property type="project" value="TreeGrafter"/>
</dbReference>
<dbReference type="SUPFAM" id="SSF56112">
    <property type="entry name" value="Protein kinase-like (PK-like)"/>
    <property type="match status" value="1"/>
</dbReference>
<dbReference type="Proteomes" id="UP000681722">
    <property type="component" value="Unassembled WGS sequence"/>
</dbReference>
<evidence type="ECO:0000313" key="9">
    <source>
        <dbReference type="EMBL" id="CAF3952971.1"/>
    </source>
</evidence>
<evidence type="ECO:0000313" key="7">
    <source>
        <dbReference type="EMBL" id="CAF1148735.1"/>
    </source>
</evidence>
<comment type="pathway">
    <text evidence="3">Phospholipid metabolism; phosphatidylethanolamine biosynthesis; phosphatidylethanolamine from ethanolamine: step 1/3.</text>
</comment>
<dbReference type="GO" id="GO:0004305">
    <property type="term" value="F:ethanolamine kinase activity"/>
    <property type="evidence" value="ECO:0007669"/>
    <property type="project" value="UniProtKB-EC"/>
</dbReference>
<reference evidence="6" key="1">
    <citation type="submission" date="2021-02" db="EMBL/GenBank/DDBJ databases">
        <authorList>
            <person name="Nowell W R."/>
        </authorList>
    </citation>
    <scope>NUCLEOTIDE SEQUENCE</scope>
</reference>
<organism evidence="6 10">
    <name type="scientific">Didymodactylos carnosus</name>
    <dbReference type="NCBI Taxonomy" id="1234261"/>
    <lineage>
        <taxon>Eukaryota</taxon>
        <taxon>Metazoa</taxon>
        <taxon>Spiralia</taxon>
        <taxon>Gnathifera</taxon>
        <taxon>Rotifera</taxon>
        <taxon>Eurotatoria</taxon>
        <taxon>Bdelloidea</taxon>
        <taxon>Philodinida</taxon>
        <taxon>Philodinidae</taxon>
        <taxon>Didymodactylos</taxon>
    </lineage>
</organism>
<dbReference type="InterPro" id="IPR011009">
    <property type="entry name" value="Kinase-like_dom_sf"/>
</dbReference>
<gene>
    <name evidence="6" type="ORF">GPM918_LOCUS10031</name>
    <name evidence="7" type="ORF">OVA965_LOCUS21494</name>
    <name evidence="8" type="ORF">SRO942_LOCUS10032</name>
    <name evidence="9" type="ORF">TMI583_LOCUS22154</name>
</gene>
<proteinExistence type="inferred from homology"/>
<dbReference type="Proteomes" id="UP000682733">
    <property type="component" value="Unassembled WGS sequence"/>
</dbReference>
<dbReference type="AlphaFoldDB" id="A0A814BGS2"/>
<dbReference type="EMBL" id="CAJNOK010011798">
    <property type="protein sequence ID" value="CAF1148735.1"/>
    <property type="molecule type" value="Genomic_DNA"/>
</dbReference>
<dbReference type="PANTHER" id="PTHR22603">
    <property type="entry name" value="CHOLINE/ETHANOALAMINE KINASE"/>
    <property type="match status" value="1"/>
</dbReference>
<evidence type="ECO:0000256" key="3">
    <source>
        <dbReference type="ARBA" id="ARBA00037883"/>
    </source>
</evidence>
<evidence type="ECO:0000256" key="4">
    <source>
        <dbReference type="ARBA" id="ARBA00038211"/>
    </source>
</evidence>
<evidence type="ECO:0000313" key="6">
    <source>
        <dbReference type="EMBL" id="CAF0928103.1"/>
    </source>
</evidence>
<protein>
    <recommendedName>
        <fullName evidence="5">ethanolamine kinase</fullName>
        <ecNumber evidence="5">2.7.1.82</ecNumber>
    </recommendedName>
</protein>
<evidence type="ECO:0000256" key="1">
    <source>
        <dbReference type="ARBA" id="ARBA00023209"/>
    </source>
</evidence>
<keyword evidence="1" id="KW-0444">Lipid biosynthesis</keyword>
<dbReference type="EC" id="2.7.1.82" evidence="5"/>
<evidence type="ECO:0000256" key="2">
    <source>
        <dbReference type="ARBA" id="ARBA00023264"/>
    </source>
</evidence>
<dbReference type="EMBL" id="CAJOBA010030053">
    <property type="protein sequence ID" value="CAF3952971.1"/>
    <property type="molecule type" value="Genomic_DNA"/>
</dbReference>
<keyword evidence="1" id="KW-0443">Lipid metabolism</keyword>
<dbReference type="Gene3D" id="3.30.200.20">
    <property type="entry name" value="Phosphorylase Kinase, domain 1"/>
    <property type="match status" value="1"/>
</dbReference>
<evidence type="ECO:0000313" key="8">
    <source>
        <dbReference type="EMBL" id="CAF3706462.1"/>
    </source>
</evidence>
<keyword evidence="1" id="KW-0594">Phospholipid biosynthesis</keyword>
<dbReference type="Proteomes" id="UP000663829">
    <property type="component" value="Unassembled WGS sequence"/>
</dbReference>
<keyword evidence="2" id="KW-1208">Phospholipid metabolism</keyword>
<dbReference type="EMBL" id="CAJOBC010001928">
    <property type="protein sequence ID" value="CAF3706462.1"/>
    <property type="molecule type" value="Genomic_DNA"/>
</dbReference>
<dbReference type="Proteomes" id="UP000677228">
    <property type="component" value="Unassembled WGS sequence"/>
</dbReference>